<dbReference type="RefSeq" id="WP_308703643.1">
    <property type="nucleotide sequence ID" value="NZ_AP027463.1"/>
</dbReference>
<keyword evidence="3" id="KW-1185">Reference proteome</keyword>
<evidence type="ECO:0000259" key="1">
    <source>
        <dbReference type="PROSITE" id="PS50943"/>
    </source>
</evidence>
<protein>
    <submittedName>
        <fullName evidence="2">Helix-turn-helix transcriptional regulator</fullName>
    </submittedName>
</protein>
<dbReference type="CDD" id="cd00093">
    <property type="entry name" value="HTH_XRE"/>
    <property type="match status" value="1"/>
</dbReference>
<evidence type="ECO:0000313" key="3">
    <source>
        <dbReference type="Proteomes" id="UP001227831"/>
    </source>
</evidence>
<dbReference type="Gene3D" id="1.10.260.40">
    <property type="entry name" value="lambda repressor-like DNA-binding domains"/>
    <property type="match status" value="1"/>
</dbReference>
<dbReference type="Proteomes" id="UP001227831">
    <property type="component" value="Unassembled WGS sequence"/>
</dbReference>
<accession>A0ABU1AAJ3</accession>
<dbReference type="SUPFAM" id="SSF47413">
    <property type="entry name" value="lambda repressor-like DNA-binding domains"/>
    <property type="match status" value="1"/>
</dbReference>
<reference evidence="2 3" key="1">
    <citation type="journal article" date="2023" name="Int. J. Syst. Evol. Microbiol.">
        <title>Lactiplantibacillus brownii sp. nov., a novel psychrotolerant species isolated from sauerkraut.</title>
        <authorList>
            <person name="Heng Y.C."/>
            <person name="Silvaraju S."/>
            <person name="Lee J.K.Y."/>
            <person name="Kittelmann S."/>
        </authorList>
    </citation>
    <scope>NUCLEOTIDE SEQUENCE [LARGE SCALE GENOMIC DNA]</scope>
    <source>
        <strain evidence="2 3">WILCCON 0030</strain>
    </source>
</reference>
<dbReference type="InterPro" id="IPR010982">
    <property type="entry name" value="Lambda_DNA-bd_dom_sf"/>
</dbReference>
<proteinExistence type="predicted"/>
<sequence length="118" mass="13275">MIQSDVNTLKNVDRWLKDHQRSHQFLATYLGITPAYMSQLFNQKRSLQPALIEKLVVLTGVSATKLARDSSKATQPAYLLRGRISNKAGQDALLQLLMDADRYVNLVTEQESLNETNG</sequence>
<dbReference type="EMBL" id="JAVCWF010000001">
    <property type="protein sequence ID" value="MDQ7937931.1"/>
    <property type="molecule type" value="Genomic_DNA"/>
</dbReference>
<organism evidence="2 3">
    <name type="scientific">Lactiplantibacillus brownii</name>
    <dbReference type="NCBI Taxonomy" id="3069269"/>
    <lineage>
        <taxon>Bacteria</taxon>
        <taxon>Bacillati</taxon>
        <taxon>Bacillota</taxon>
        <taxon>Bacilli</taxon>
        <taxon>Lactobacillales</taxon>
        <taxon>Lactobacillaceae</taxon>
        <taxon>Lactiplantibacillus</taxon>
    </lineage>
</organism>
<comment type="caution">
    <text evidence="2">The sequence shown here is derived from an EMBL/GenBank/DDBJ whole genome shotgun (WGS) entry which is preliminary data.</text>
</comment>
<gene>
    <name evidence="2" type="ORF">RA086_09955</name>
</gene>
<dbReference type="InterPro" id="IPR001387">
    <property type="entry name" value="Cro/C1-type_HTH"/>
</dbReference>
<evidence type="ECO:0000313" key="2">
    <source>
        <dbReference type="EMBL" id="MDQ7937931.1"/>
    </source>
</evidence>
<name>A0ABU1AAJ3_9LACO</name>
<dbReference type="PROSITE" id="PS50943">
    <property type="entry name" value="HTH_CROC1"/>
    <property type="match status" value="1"/>
</dbReference>
<feature type="domain" description="HTH cro/C1-type" evidence="1">
    <location>
        <begin position="26"/>
        <end position="66"/>
    </location>
</feature>